<sequence>MAFCGKHTEYISYKELHLPKRVGAKIQICMVHFCYFIRI</sequence>
<proteinExistence type="predicted"/>
<organism evidence="1">
    <name type="scientific">Anguilla anguilla</name>
    <name type="common">European freshwater eel</name>
    <name type="synonym">Muraena anguilla</name>
    <dbReference type="NCBI Taxonomy" id="7936"/>
    <lineage>
        <taxon>Eukaryota</taxon>
        <taxon>Metazoa</taxon>
        <taxon>Chordata</taxon>
        <taxon>Craniata</taxon>
        <taxon>Vertebrata</taxon>
        <taxon>Euteleostomi</taxon>
        <taxon>Actinopterygii</taxon>
        <taxon>Neopterygii</taxon>
        <taxon>Teleostei</taxon>
        <taxon>Anguilliformes</taxon>
        <taxon>Anguillidae</taxon>
        <taxon>Anguilla</taxon>
    </lineage>
</organism>
<dbReference type="AlphaFoldDB" id="A0A0E9RIE6"/>
<name>A0A0E9RIE6_ANGAN</name>
<evidence type="ECO:0000313" key="1">
    <source>
        <dbReference type="EMBL" id="JAH28859.1"/>
    </source>
</evidence>
<reference evidence="1" key="1">
    <citation type="submission" date="2014-11" db="EMBL/GenBank/DDBJ databases">
        <authorList>
            <person name="Amaro Gonzalez C."/>
        </authorList>
    </citation>
    <scope>NUCLEOTIDE SEQUENCE</scope>
</reference>
<protein>
    <submittedName>
        <fullName evidence="1">Uncharacterized protein</fullName>
    </submittedName>
</protein>
<dbReference type="EMBL" id="GBXM01079718">
    <property type="protein sequence ID" value="JAH28859.1"/>
    <property type="molecule type" value="Transcribed_RNA"/>
</dbReference>
<reference evidence="1" key="2">
    <citation type="journal article" date="2015" name="Fish Shellfish Immunol.">
        <title>Early steps in the European eel (Anguilla anguilla)-Vibrio vulnificus interaction in the gills: Role of the RtxA13 toxin.</title>
        <authorList>
            <person name="Callol A."/>
            <person name="Pajuelo D."/>
            <person name="Ebbesson L."/>
            <person name="Teles M."/>
            <person name="MacKenzie S."/>
            <person name="Amaro C."/>
        </authorList>
    </citation>
    <scope>NUCLEOTIDE SEQUENCE</scope>
</reference>
<accession>A0A0E9RIE6</accession>